<proteinExistence type="inferred from homology"/>
<feature type="domain" description="S1 motif" evidence="9">
    <location>
        <begin position="660"/>
        <end position="741"/>
    </location>
</feature>
<evidence type="ECO:0000256" key="5">
    <source>
        <dbReference type="ARBA" id="ARBA00022839"/>
    </source>
</evidence>
<evidence type="ECO:0000256" key="7">
    <source>
        <dbReference type="HAMAP-Rule" id="MF_01895"/>
    </source>
</evidence>
<keyword evidence="11" id="KW-1185">Reference proteome</keyword>
<comment type="caution">
    <text evidence="10">The sequence shown here is derived from an EMBL/GenBank/DDBJ whole genome shotgun (WGS) entry which is preliminary data.</text>
</comment>
<comment type="similarity">
    <text evidence="7">Belongs to the RNR ribonuclease family. RNase R subfamily.</text>
</comment>
<gene>
    <name evidence="7" type="primary">rnr</name>
    <name evidence="10" type="ORF">EV659_10297</name>
</gene>
<dbReference type="InterPro" id="IPR011805">
    <property type="entry name" value="RNase_R"/>
</dbReference>
<name>A0A4R2PU52_RHOSA</name>
<organism evidence="10 11">
    <name type="scientific">Rhodothalassium salexigens DSM 2132</name>
    <dbReference type="NCBI Taxonomy" id="1188247"/>
    <lineage>
        <taxon>Bacteria</taxon>
        <taxon>Pseudomonadati</taxon>
        <taxon>Pseudomonadota</taxon>
        <taxon>Alphaproteobacteria</taxon>
        <taxon>Rhodothalassiales</taxon>
        <taxon>Rhodothalassiaceae</taxon>
        <taxon>Rhodothalassium</taxon>
    </lineage>
</organism>
<dbReference type="InterPro" id="IPR001900">
    <property type="entry name" value="RNase_II/R"/>
</dbReference>
<dbReference type="GO" id="GO:0008859">
    <property type="term" value="F:exoribonuclease II activity"/>
    <property type="evidence" value="ECO:0007669"/>
    <property type="project" value="UniProtKB-UniRule"/>
</dbReference>
<feature type="compositionally biased region" description="Low complexity" evidence="8">
    <location>
        <begin position="747"/>
        <end position="756"/>
    </location>
</feature>
<dbReference type="NCBIfam" id="TIGR02063">
    <property type="entry name" value="RNase_R"/>
    <property type="match status" value="1"/>
</dbReference>
<dbReference type="SMART" id="SM00955">
    <property type="entry name" value="RNB"/>
    <property type="match status" value="1"/>
</dbReference>
<dbReference type="InParanoid" id="A0A4R2PU52"/>
<dbReference type="InterPro" id="IPR004476">
    <property type="entry name" value="RNase_II/RNase_R"/>
</dbReference>
<evidence type="ECO:0000256" key="4">
    <source>
        <dbReference type="ARBA" id="ARBA00022801"/>
    </source>
</evidence>
<dbReference type="InterPro" id="IPR050180">
    <property type="entry name" value="RNR_Ribonuclease"/>
</dbReference>
<dbReference type="PANTHER" id="PTHR23355:SF9">
    <property type="entry name" value="DIS3-LIKE EXONUCLEASE 2"/>
    <property type="match status" value="1"/>
</dbReference>
<dbReference type="SMART" id="SM00316">
    <property type="entry name" value="S1"/>
    <property type="match status" value="1"/>
</dbReference>
<dbReference type="FunCoup" id="A0A4R2PU52">
    <property type="interactions" value="498"/>
</dbReference>
<comment type="catalytic activity">
    <reaction evidence="1 7">
        <text>Exonucleolytic cleavage in the 3'- to 5'-direction to yield nucleoside 5'-phosphates.</text>
        <dbReference type="EC" id="3.1.13.1"/>
    </reaction>
</comment>
<dbReference type="Pfam" id="PF00773">
    <property type="entry name" value="RNB"/>
    <property type="match status" value="1"/>
</dbReference>
<dbReference type="RefSeq" id="WP_200287496.1">
    <property type="nucleotide sequence ID" value="NZ_JACIGF010000002.1"/>
</dbReference>
<evidence type="ECO:0000256" key="6">
    <source>
        <dbReference type="ARBA" id="ARBA00022884"/>
    </source>
</evidence>
<dbReference type="EC" id="3.1.13.1" evidence="7"/>
<dbReference type="CDD" id="cd04471">
    <property type="entry name" value="S1_RNase_R"/>
    <property type="match status" value="1"/>
</dbReference>
<dbReference type="EMBL" id="SLXO01000002">
    <property type="protein sequence ID" value="TCP37691.1"/>
    <property type="molecule type" value="Genomic_DNA"/>
</dbReference>
<keyword evidence="3 7" id="KW-0540">Nuclease</keyword>
<dbReference type="Proteomes" id="UP000295399">
    <property type="component" value="Unassembled WGS sequence"/>
</dbReference>
<evidence type="ECO:0000256" key="1">
    <source>
        <dbReference type="ARBA" id="ARBA00001849"/>
    </source>
</evidence>
<feature type="region of interest" description="Disordered" evidence="8">
    <location>
        <begin position="1"/>
        <end position="32"/>
    </location>
</feature>
<evidence type="ECO:0000259" key="9">
    <source>
        <dbReference type="PROSITE" id="PS50126"/>
    </source>
</evidence>
<feature type="compositionally biased region" description="Basic residues" evidence="8">
    <location>
        <begin position="757"/>
        <end position="772"/>
    </location>
</feature>
<sequence length="797" mass="87197">MANNSDTPPAKPRAPRADQPDSSRAPGDPVPSKAEILAYVAQADARVTKRDIARHFKVKGADKVELKARLRALKDEGALEQDPAKSLRTANALPSVTVVEITGTDVDGDPLAAPTHWDGDGAPPRIYLAPDKRRRGPALAKGDRALVRLSLNRDQRTYTARIIKVLDSQPNRILGVFRGGDLGGRVEPIQKGAKKDFWVDRGDDGGAEDGELVLAEPAGRGHKHRPMGLKPVRVIERLGDVSGPRAISRIAIHAHALPTVFPKAAIEQAEQAQPVSLGRRTDLRDVALITIDPRDARDHDDAIHAEPDTDPANPDGWVLTVAIADVGHYVRPDSALDKAARERGNSAYFPDQVVPMLPEALSTDLCSLMPGQDRACMAVRIWIDRDGHKRRHRFMRALMRSAANLTYEDAQFAADGHDDGTVGEALTETVVKPLFAAHQTLARARAARQPLDLDMPEKKIELDDAGRVVAIRERERLPAHRLVEDFMVLANVCAAETLEQKRTPCMYRVHEEPSVDKLDSLREFLESLDLAFPKAQTVRPAVFNRVLDRARAAEVEHLVSEVVLRSQTQAYYSPENRGHFGLALARYAHFTSPIRRYADLLVHRGLIRALGLGGDGLTDADAEQMERIGEHISTTERRAMLAERDTVDRYLATYLAGRVGEIFAGRIAGVTRFGLFVELDETGASGLVPVGSLGDDYYVFDENARALVGRRFGQTYRLGDRADVRLVEVAPVKGGLRMELLGEPSLPAGRPGANGRPPRKAKAKPGRTKAKASAKGPKGAKGGRGKPPRRKTAGKRR</sequence>
<keyword evidence="2 7" id="KW-0963">Cytoplasm</keyword>
<comment type="function">
    <text evidence="7">3'-5' exoribonuclease that releases 5'-nucleoside monophosphates and is involved in maturation of structured RNAs.</text>
</comment>
<evidence type="ECO:0000313" key="11">
    <source>
        <dbReference type="Proteomes" id="UP000295399"/>
    </source>
</evidence>
<dbReference type="InterPro" id="IPR022966">
    <property type="entry name" value="RNase_II/R_CS"/>
</dbReference>
<dbReference type="PROSITE" id="PS50126">
    <property type="entry name" value="S1"/>
    <property type="match status" value="1"/>
</dbReference>
<dbReference type="Gene3D" id="2.40.50.140">
    <property type="entry name" value="Nucleic acid-binding proteins"/>
    <property type="match status" value="1"/>
</dbReference>
<dbReference type="Pfam" id="PF17876">
    <property type="entry name" value="CSD2"/>
    <property type="match status" value="1"/>
</dbReference>
<evidence type="ECO:0000256" key="3">
    <source>
        <dbReference type="ARBA" id="ARBA00022722"/>
    </source>
</evidence>
<dbReference type="InterPro" id="IPR040476">
    <property type="entry name" value="CSD2"/>
</dbReference>
<dbReference type="GO" id="GO:0003723">
    <property type="term" value="F:RNA binding"/>
    <property type="evidence" value="ECO:0007669"/>
    <property type="project" value="UniProtKB-UniRule"/>
</dbReference>
<evidence type="ECO:0000256" key="2">
    <source>
        <dbReference type="ARBA" id="ARBA00022490"/>
    </source>
</evidence>
<keyword evidence="5 7" id="KW-0269">Exonuclease</keyword>
<keyword evidence="4 7" id="KW-0378">Hydrolase</keyword>
<accession>A0A4R2PU52</accession>
<dbReference type="HAMAP" id="MF_01895">
    <property type="entry name" value="RNase_R"/>
    <property type="match status" value="1"/>
</dbReference>
<feature type="compositionally biased region" description="Basic residues" evidence="8">
    <location>
        <begin position="781"/>
        <end position="797"/>
    </location>
</feature>
<dbReference type="InterPro" id="IPR003029">
    <property type="entry name" value="S1_domain"/>
</dbReference>
<protein>
    <recommendedName>
        <fullName evidence="7">Ribonuclease R</fullName>
        <shortName evidence="7">RNase R</shortName>
        <ecNumber evidence="7">3.1.13.1</ecNumber>
    </recommendedName>
</protein>
<feature type="region of interest" description="Disordered" evidence="8">
    <location>
        <begin position="741"/>
        <end position="797"/>
    </location>
</feature>
<dbReference type="GO" id="GO:0005829">
    <property type="term" value="C:cytosol"/>
    <property type="evidence" value="ECO:0007669"/>
    <property type="project" value="TreeGrafter"/>
</dbReference>
<dbReference type="PROSITE" id="PS01175">
    <property type="entry name" value="RIBONUCLEASE_II"/>
    <property type="match status" value="1"/>
</dbReference>
<comment type="subcellular location">
    <subcellularLocation>
        <location evidence="7">Cytoplasm</location>
    </subcellularLocation>
</comment>
<dbReference type="InterPro" id="IPR012340">
    <property type="entry name" value="NA-bd_OB-fold"/>
</dbReference>
<reference evidence="10 11" key="1">
    <citation type="submission" date="2019-03" db="EMBL/GenBank/DDBJ databases">
        <title>Genomic Encyclopedia of Type Strains, Phase IV (KMG-IV): sequencing the most valuable type-strain genomes for metagenomic binning, comparative biology and taxonomic classification.</title>
        <authorList>
            <person name="Goeker M."/>
        </authorList>
    </citation>
    <scope>NUCLEOTIDE SEQUENCE [LARGE SCALE GENOMIC DNA]</scope>
    <source>
        <strain evidence="10 11">DSM 2132</strain>
    </source>
</reference>
<keyword evidence="6 7" id="KW-0694">RNA-binding</keyword>
<dbReference type="SUPFAM" id="SSF50249">
    <property type="entry name" value="Nucleic acid-binding proteins"/>
    <property type="match status" value="2"/>
</dbReference>
<dbReference type="GO" id="GO:0006402">
    <property type="term" value="P:mRNA catabolic process"/>
    <property type="evidence" value="ECO:0007669"/>
    <property type="project" value="TreeGrafter"/>
</dbReference>
<evidence type="ECO:0000313" key="10">
    <source>
        <dbReference type="EMBL" id="TCP37691.1"/>
    </source>
</evidence>
<dbReference type="PANTHER" id="PTHR23355">
    <property type="entry name" value="RIBONUCLEASE"/>
    <property type="match status" value="1"/>
</dbReference>
<dbReference type="Pfam" id="PF00575">
    <property type="entry name" value="S1"/>
    <property type="match status" value="1"/>
</dbReference>
<evidence type="ECO:0000256" key="8">
    <source>
        <dbReference type="SAM" id="MobiDB-lite"/>
    </source>
</evidence>
<dbReference type="NCBIfam" id="TIGR00358">
    <property type="entry name" value="3_prime_RNase"/>
    <property type="match status" value="1"/>
</dbReference>
<dbReference type="AlphaFoldDB" id="A0A4R2PU52"/>